<protein>
    <submittedName>
        <fullName evidence="2">Uncharacterized protein</fullName>
    </submittedName>
</protein>
<evidence type="ECO:0000313" key="3">
    <source>
        <dbReference type="Proteomes" id="UP001055219"/>
    </source>
</evidence>
<sequence length="238" mass="26859">MPANEHHDEEVHLASLRMDVDRTLAEMNAKLLSMKLLLSELCARLPNTDAESEEDSNVFQALAAAQQVSTDTKAQRLGRLSAPQRTKRLCASGACNHQALVTAKGKKGIWCREHTCAARDWDCVEEIYRFKPLDWEVHRGMLNSLYCPQHTCLFQGCLVRVLARDAICCPRHLQLEWLSMAAREPERATGILRVVNGGKDPGDGELDHTEGACGEKGKDTFQQEKKGKKRVRWEDHRE</sequence>
<dbReference type="RefSeq" id="XP_051365858.1">
    <property type="nucleotide sequence ID" value="XM_051502691.1"/>
</dbReference>
<comment type="caution">
    <text evidence="2">The sequence shown here is derived from an EMBL/GenBank/DDBJ whole genome shotgun (WGS) entry which is preliminary data.</text>
</comment>
<accession>A0A9Q0BGZ0</accession>
<keyword evidence="3" id="KW-1185">Reference proteome</keyword>
<name>A0A9Q0BGZ0_9HYPO</name>
<proteinExistence type="predicted"/>
<evidence type="ECO:0000256" key="1">
    <source>
        <dbReference type="SAM" id="MobiDB-lite"/>
    </source>
</evidence>
<dbReference type="OrthoDB" id="5099658at2759"/>
<evidence type="ECO:0000313" key="2">
    <source>
        <dbReference type="EMBL" id="KAI6785002.1"/>
    </source>
</evidence>
<organism evidence="2 3">
    <name type="scientific">Emericellopsis cladophorae</name>
    <dbReference type="NCBI Taxonomy" id="2686198"/>
    <lineage>
        <taxon>Eukaryota</taxon>
        <taxon>Fungi</taxon>
        <taxon>Dikarya</taxon>
        <taxon>Ascomycota</taxon>
        <taxon>Pezizomycotina</taxon>
        <taxon>Sordariomycetes</taxon>
        <taxon>Hypocreomycetidae</taxon>
        <taxon>Hypocreales</taxon>
        <taxon>Bionectriaceae</taxon>
        <taxon>Emericellopsis</taxon>
    </lineage>
</organism>
<feature type="compositionally biased region" description="Basic and acidic residues" evidence="1">
    <location>
        <begin position="200"/>
        <end position="225"/>
    </location>
</feature>
<dbReference type="EMBL" id="JAGIXG020000003">
    <property type="protein sequence ID" value="KAI6785002.1"/>
    <property type="molecule type" value="Genomic_DNA"/>
</dbReference>
<reference evidence="2" key="2">
    <citation type="submission" date="2022-07" db="EMBL/GenBank/DDBJ databases">
        <authorList>
            <person name="Goncalves M.F.M."/>
            <person name="Hilario S."/>
            <person name="Van De Peer Y."/>
            <person name="Esteves A.C."/>
            <person name="Alves A."/>
        </authorList>
    </citation>
    <scope>NUCLEOTIDE SEQUENCE</scope>
    <source>
        <strain evidence="2">MUM 19.33</strain>
    </source>
</reference>
<dbReference type="GeneID" id="75834568"/>
<dbReference type="Proteomes" id="UP001055219">
    <property type="component" value="Unassembled WGS sequence"/>
</dbReference>
<dbReference type="AlphaFoldDB" id="A0A9Q0BGZ0"/>
<feature type="region of interest" description="Disordered" evidence="1">
    <location>
        <begin position="195"/>
        <end position="238"/>
    </location>
</feature>
<gene>
    <name evidence="2" type="ORF">J7T54_008096</name>
</gene>
<reference evidence="2" key="1">
    <citation type="journal article" date="2021" name="J Fungi (Basel)">
        <title>Genomic and Metabolomic Analyses of the Marine Fungus Emericellopsis cladophorae: Insights into Saltwater Adaptability Mechanisms and Its Biosynthetic Potential.</title>
        <authorList>
            <person name="Goncalves M.F.M."/>
            <person name="Hilario S."/>
            <person name="Van de Peer Y."/>
            <person name="Esteves A.C."/>
            <person name="Alves A."/>
        </authorList>
    </citation>
    <scope>NUCLEOTIDE SEQUENCE</scope>
    <source>
        <strain evidence="2">MUM 19.33</strain>
    </source>
</reference>